<feature type="transmembrane region" description="Helical" evidence="1">
    <location>
        <begin position="164"/>
        <end position="184"/>
    </location>
</feature>
<keyword evidence="1" id="KW-1133">Transmembrane helix</keyword>
<name>A0A9D2N0Y2_9FIRM</name>
<dbReference type="Proteomes" id="UP000823910">
    <property type="component" value="Unassembled WGS sequence"/>
</dbReference>
<evidence type="ECO:0000256" key="1">
    <source>
        <dbReference type="SAM" id="Phobius"/>
    </source>
</evidence>
<dbReference type="PANTHER" id="PTHR40448:SF1">
    <property type="entry name" value="TWO-COMPONENT SENSOR HISTIDINE KINASE"/>
    <property type="match status" value="1"/>
</dbReference>
<dbReference type="SUPFAM" id="SSF55874">
    <property type="entry name" value="ATPase domain of HSP90 chaperone/DNA topoisomerase II/histidine kinase"/>
    <property type="match status" value="1"/>
</dbReference>
<dbReference type="EMBL" id="DWWT01000059">
    <property type="protein sequence ID" value="HJC06790.1"/>
    <property type="molecule type" value="Genomic_DNA"/>
</dbReference>
<dbReference type="Gene3D" id="3.30.565.10">
    <property type="entry name" value="Histidine kinase-like ATPase, C-terminal domain"/>
    <property type="match status" value="1"/>
</dbReference>
<gene>
    <name evidence="3" type="ORF">H9704_11665</name>
</gene>
<feature type="transmembrane region" description="Helical" evidence="1">
    <location>
        <begin position="190"/>
        <end position="210"/>
    </location>
</feature>
<reference evidence="3" key="1">
    <citation type="journal article" date="2021" name="PeerJ">
        <title>Extensive microbial diversity within the chicken gut microbiome revealed by metagenomics and culture.</title>
        <authorList>
            <person name="Gilroy R."/>
            <person name="Ravi A."/>
            <person name="Getino M."/>
            <person name="Pursley I."/>
            <person name="Horton D.L."/>
            <person name="Alikhan N.F."/>
            <person name="Baker D."/>
            <person name="Gharbi K."/>
            <person name="Hall N."/>
            <person name="Watson M."/>
            <person name="Adriaenssens E.M."/>
            <person name="Foster-Nyarko E."/>
            <person name="Jarju S."/>
            <person name="Secka A."/>
            <person name="Antonio M."/>
            <person name="Oren A."/>
            <person name="Chaudhuri R.R."/>
            <person name="La Ragione R."/>
            <person name="Hildebrand F."/>
            <person name="Pallen M.J."/>
        </authorList>
    </citation>
    <scope>NUCLEOTIDE SEQUENCE</scope>
    <source>
        <strain evidence="3">CHK180-15479</strain>
    </source>
</reference>
<dbReference type="AlphaFoldDB" id="A0A9D2N0Y2"/>
<dbReference type="PANTHER" id="PTHR40448">
    <property type="entry name" value="TWO-COMPONENT SENSOR HISTIDINE KINASE"/>
    <property type="match status" value="1"/>
</dbReference>
<keyword evidence="1" id="KW-0812">Transmembrane</keyword>
<feature type="domain" description="Sensor histidine kinase NatK-like C-terminal" evidence="2">
    <location>
        <begin position="334"/>
        <end position="433"/>
    </location>
</feature>
<evidence type="ECO:0000313" key="3">
    <source>
        <dbReference type="EMBL" id="HJC06790.1"/>
    </source>
</evidence>
<evidence type="ECO:0000259" key="2">
    <source>
        <dbReference type="Pfam" id="PF14501"/>
    </source>
</evidence>
<accession>A0A9D2N0Y2</accession>
<feature type="transmembrane region" description="Helical" evidence="1">
    <location>
        <begin position="38"/>
        <end position="59"/>
    </location>
</feature>
<keyword evidence="1" id="KW-0472">Membrane</keyword>
<proteinExistence type="predicted"/>
<dbReference type="GO" id="GO:0042802">
    <property type="term" value="F:identical protein binding"/>
    <property type="evidence" value="ECO:0007669"/>
    <property type="project" value="TreeGrafter"/>
</dbReference>
<dbReference type="Pfam" id="PF14501">
    <property type="entry name" value="HATPase_c_5"/>
    <property type="match status" value="1"/>
</dbReference>
<sequence length="434" mass="48679">MGSDQIANLQRSGYLLLCFIPYMILSLYPFVQNLRYSWRTSAGICALWAAAETAAAFILLQLEGWTWAAAFHWILGIPFVLLLVAKQWGQVLFAQFFLYSQLAPLPYLLNWITAAGAGGRRGLWYAGLFAFTALYLAVIGLSYSRLIVPMLSSGLSRVLRSWSLFWMAPYAVFIVIAFGCYFLEQAGETAFLILYITLLNLLFAFIYLILKSVLLESKEALQAEMAAKNMGILVRQYEEVMERQESMRRFRHDQRHFLRTVNGLLYEENLEGLKRLICQYGEMLDEILPQQMASICANPVINGTASYYIGQARAEGVEVSIDCAFDGTDKIQDVQLSGILGNLLENALEACRRMKGERRFIRLVLKSQGSGILVLVVENSYEGTVRTRGSRFLSSKRADLGLGLASVCDAVEQTGGTVEIHYDGSVFQVRVMLA</sequence>
<reference evidence="3" key="2">
    <citation type="submission" date="2021-04" db="EMBL/GenBank/DDBJ databases">
        <authorList>
            <person name="Gilroy R."/>
        </authorList>
    </citation>
    <scope>NUCLEOTIDE SEQUENCE</scope>
    <source>
        <strain evidence="3">CHK180-15479</strain>
    </source>
</reference>
<dbReference type="InterPro" id="IPR036890">
    <property type="entry name" value="HATPase_C_sf"/>
</dbReference>
<comment type="caution">
    <text evidence="3">The sequence shown here is derived from an EMBL/GenBank/DDBJ whole genome shotgun (WGS) entry which is preliminary data.</text>
</comment>
<organism evidence="3 4">
    <name type="scientific">Candidatus Enterocloster excrementipullorum</name>
    <dbReference type="NCBI Taxonomy" id="2838559"/>
    <lineage>
        <taxon>Bacteria</taxon>
        <taxon>Bacillati</taxon>
        <taxon>Bacillota</taxon>
        <taxon>Clostridia</taxon>
        <taxon>Lachnospirales</taxon>
        <taxon>Lachnospiraceae</taxon>
        <taxon>Enterocloster</taxon>
    </lineage>
</organism>
<dbReference type="InterPro" id="IPR032834">
    <property type="entry name" value="NatK-like_C"/>
</dbReference>
<feature type="transmembrane region" description="Helical" evidence="1">
    <location>
        <begin position="65"/>
        <end position="84"/>
    </location>
</feature>
<feature type="transmembrane region" description="Helical" evidence="1">
    <location>
        <begin position="96"/>
        <end position="117"/>
    </location>
</feature>
<feature type="transmembrane region" description="Helical" evidence="1">
    <location>
        <begin position="12"/>
        <end position="31"/>
    </location>
</feature>
<evidence type="ECO:0000313" key="4">
    <source>
        <dbReference type="Proteomes" id="UP000823910"/>
    </source>
</evidence>
<protein>
    <submittedName>
        <fullName evidence="3">GHKL domain-containing protein</fullName>
    </submittedName>
</protein>
<feature type="transmembrane region" description="Helical" evidence="1">
    <location>
        <begin position="123"/>
        <end position="143"/>
    </location>
</feature>
<dbReference type="CDD" id="cd16935">
    <property type="entry name" value="HATPase_AgrC-ComD-like"/>
    <property type="match status" value="1"/>
</dbReference>